<dbReference type="InterPro" id="IPR036677">
    <property type="entry name" value="EutN_CcmL_sf"/>
</dbReference>
<organism evidence="3">
    <name type="scientific">hydrocarbon metagenome</name>
    <dbReference type="NCBI Taxonomy" id="938273"/>
    <lineage>
        <taxon>unclassified sequences</taxon>
        <taxon>metagenomes</taxon>
        <taxon>ecological metagenomes</taxon>
    </lineage>
</organism>
<dbReference type="CDD" id="cd01614">
    <property type="entry name" value="EutN_CcmL"/>
    <property type="match status" value="1"/>
</dbReference>
<evidence type="ECO:0000313" key="3">
    <source>
        <dbReference type="EMBL" id="KUG26073.1"/>
    </source>
</evidence>
<dbReference type="InterPro" id="IPR004992">
    <property type="entry name" value="EutN_CcmL"/>
</dbReference>
<comment type="subcellular location">
    <subcellularLocation>
        <location evidence="1">Bacterial microcompartment</location>
    </subcellularLocation>
</comment>
<accession>A0A0W8FZ57</accession>
<keyword evidence="2" id="KW-1283">Bacterial microcompartment</keyword>
<comment type="caution">
    <text evidence="3">The sequence shown here is derived from an EMBL/GenBank/DDBJ whole genome shotgun (WGS) entry which is preliminary data.</text>
</comment>
<name>A0A0W8FZ57_9ZZZZ</name>
<dbReference type="Gene3D" id="2.40.50.220">
    <property type="entry name" value="EutN/Ccml"/>
    <property type="match status" value="1"/>
</dbReference>
<dbReference type="Pfam" id="PF03319">
    <property type="entry name" value="EutN_CcmL"/>
    <property type="match status" value="1"/>
</dbReference>
<dbReference type="PROSITE" id="PS51932">
    <property type="entry name" value="BMV"/>
    <property type="match status" value="1"/>
</dbReference>
<dbReference type="GO" id="GO:0031469">
    <property type="term" value="C:bacterial microcompartment"/>
    <property type="evidence" value="ECO:0007669"/>
    <property type="project" value="UniProtKB-SubCell"/>
</dbReference>
<evidence type="ECO:0000256" key="1">
    <source>
        <dbReference type="ARBA" id="ARBA00024322"/>
    </source>
</evidence>
<dbReference type="PANTHER" id="PTHR36539">
    <property type="entry name" value="ETHANOLAMINE UTILIZATION PROTEIN EUTN"/>
    <property type="match status" value="1"/>
</dbReference>
<dbReference type="PANTHER" id="PTHR36539:SF1">
    <property type="entry name" value="BACTERIAL MICROCOMPARTMENT SHELL VERTEX PROTEIN EUTN"/>
    <property type="match status" value="1"/>
</dbReference>
<dbReference type="EMBL" id="LNQE01000541">
    <property type="protein sequence ID" value="KUG26073.1"/>
    <property type="molecule type" value="Genomic_DNA"/>
</dbReference>
<evidence type="ECO:0000256" key="2">
    <source>
        <dbReference type="ARBA" id="ARBA00024446"/>
    </source>
</evidence>
<proteinExistence type="predicted"/>
<protein>
    <submittedName>
        <fullName evidence="3">Ethanolamine utilization polyhedral-body-like protein eutn</fullName>
    </submittedName>
</protein>
<dbReference type="AlphaFoldDB" id="A0A0W8FZ57"/>
<sequence length="99" mass="10743">MLLGKVIGTVWSTRKDENLVGAKFLIVRELDLDYKPLKNFVVAVDSVGAGVGEIVLAAQGSSARQTNFTKNKPVDAVIMAIVDKLDISVKDNLKETIKN</sequence>
<dbReference type="SUPFAM" id="SSF159133">
    <property type="entry name" value="EutN/CcmL-like"/>
    <property type="match status" value="1"/>
</dbReference>
<reference evidence="3" key="1">
    <citation type="journal article" date="2015" name="Proc. Natl. Acad. Sci. U.S.A.">
        <title>Networks of energetic and metabolic interactions define dynamics in microbial communities.</title>
        <authorList>
            <person name="Embree M."/>
            <person name="Liu J.K."/>
            <person name="Al-Bassam M.M."/>
            <person name="Zengler K."/>
        </authorList>
    </citation>
    <scope>NUCLEOTIDE SEQUENCE</scope>
</reference>
<gene>
    <name evidence="3" type="ORF">ASZ90_004097</name>
</gene>